<proteinExistence type="predicted"/>
<reference evidence="1 2" key="1">
    <citation type="journal article" date="2014" name="Nat. Commun.">
        <title>Klebsormidium flaccidum genome reveals primary factors for plant terrestrial adaptation.</title>
        <authorList>
            <person name="Hori K."/>
            <person name="Maruyama F."/>
            <person name="Fujisawa T."/>
            <person name="Togashi T."/>
            <person name="Yamamoto N."/>
            <person name="Seo M."/>
            <person name="Sato S."/>
            <person name="Yamada T."/>
            <person name="Mori H."/>
            <person name="Tajima N."/>
            <person name="Moriyama T."/>
            <person name="Ikeuchi M."/>
            <person name="Watanabe M."/>
            <person name="Wada H."/>
            <person name="Kobayashi K."/>
            <person name="Saito M."/>
            <person name="Masuda T."/>
            <person name="Sasaki-Sekimoto Y."/>
            <person name="Mashiguchi K."/>
            <person name="Awai K."/>
            <person name="Shimojima M."/>
            <person name="Masuda S."/>
            <person name="Iwai M."/>
            <person name="Nobusawa T."/>
            <person name="Narise T."/>
            <person name="Kondo S."/>
            <person name="Saito H."/>
            <person name="Sato R."/>
            <person name="Murakawa M."/>
            <person name="Ihara Y."/>
            <person name="Oshima-Yamada Y."/>
            <person name="Ohtaka K."/>
            <person name="Satoh M."/>
            <person name="Sonobe K."/>
            <person name="Ishii M."/>
            <person name="Ohtani R."/>
            <person name="Kanamori-Sato M."/>
            <person name="Honoki R."/>
            <person name="Miyazaki D."/>
            <person name="Mochizuki H."/>
            <person name="Umetsu J."/>
            <person name="Higashi K."/>
            <person name="Shibata D."/>
            <person name="Kamiya Y."/>
            <person name="Sato N."/>
            <person name="Nakamura Y."/>
            <person name="Tabata S."/>
            <person name="Ida S."/>
            <person name="Kurokawa K."/>
            <person name="Ohta H."/>
        </authorList>
    </citation>
    <scope>NUCLEOTIDE SEQUENCE [LARGE SCALE GENOMIC DNA]</scope>
    <source>
        <strain evidence="1 2">NIES-2285</strain>
    </source>
</reference>
<name>A0A1Y1IM12_KLENI</name>
<gene>
    <name evidence="1" type="ORF">KFL_005660100</name>
</gene>
<protein>
    <submittedName>
        <fullName evidence="1">Uncharacterized protein</fullName>
    </submittedName>
</protein>
<evidence type="ECO:0000313" key="1">
    <source>
        <dbReference type="EMBL" id="GAQ89826.1"/>
    </source>
</evidence>
<evidence type="ECO:0000313" key="2">
    <source>
        <dbReference type="Proteomes" id="UP000054558"/>
    </source>
</evidence>
<dbReference type="EMBL" id="DF237515">
    <property type="protein sequence ID" value="GAQ89826.1"/>
    <property type="molecule type" value="Genomic_DNA"/>
</dbReference>
<dbReference type="Pfam" id="PF17615">
    <property type="entry name" value="C166"/>
    <property type="match status" value="1"/>
</dbReference>
<dbReference type="OrthoDB" id="5089392at2759"/>
<keyword evidence="2" id="KW-1185">Reference proteome</keyword>
<accession>A0A1Y1IM12</accession>
<dbReference type="Proteomes" id="UP000054558">
    <property type="component" value="Unassembled WGS sequence"/>
</dbReference>
<dbReference type="AlphaFoldDB" id="A0A1Y1IM12"/>
<dbReference type="OMA" id="ICINSYD"/>
<organism evidence="1 2">
    <name type="scientific">Klebsormidium nitens</name>
    <name type="common">Green alga</name>
    <name type="synonym">Ulothrix nitens</name>
    <dbReference type="NCBI Taxonomy" id="105231"/>
    <lineage>
        <taxon>Eukaryota</taxon>
        <taxon>Viridiplantae</taxon>
        <taxon>Streptophyta</taxon>
        <taxon>Klebsormidiophyceae</taxon>
        <taxon>Klebsormidiales</taxon>
        <taxon>Klebsormidiaceae</taxon>
        <taxon>Klebsormidium</taxon>
    </lineage>
</organism>
<sequence length="228" mass="24022">MATVPRQPCQQLTNRAYHQQPLQCKNLCKPVFVPGAMASPAALRLMALSALLLLCAPTTFASVTPQQLVANIQSITVKGQALQNPAQSISLINGPLIVVGLGPYPIIINGFNDIVATLTHILAGAQGTKSFSDSDAKPVADAFRELVRMHQILLNILTGKAGLFSTTSIIIEPVAVALRSYEGIIDSLAFTLMDIASAEAKTIEANKNGLDGTIAAAIKAHTPGPYVQ</sequence>